<reference evidence="2" key="2">
    <citation type="submission" date="2021-04" db="EMBL/GenBank/DDBJ databases">
        <authorList>
            <person name="Gilroy R."/>
        </authorList>
    </citation>
    <scope>NUCLEOTIDE SEQUENCE</scope>
    <source>
        <strain evidence="2">CHK160-9182</strain>
    </source>
</reference>
<feature type="transmembrane region" description="Helical" evidence="1">
    <location>
        <begin position="68"/>
        <end position="86"/>
    </location>
</feature>
<reference evidence="2" key="1">
    <citation type="journal article" date="2021" name="PeerJ">
        <title>Extensive microbial diversity within the chicken gut microbiome revealed by metagenomics and culture.</title>
        <authorList>
            <person name="Gilroy R."/>
            <person name="Ravi A."/>
            <person name="Getino M."/>
            <person name="Pursley I."/>
            <person name="Horton D.L."/>
            <person name="Alikhan N.F."/>
            <person name="Baker D."/>
            <person name="Gharbi K."/>
            <person name="Hall N."/>
            <person name="Watson M."/>
            <person name="Adriaenssens E.M."/>
            <person name="Foster-Nyarko E."/>
            <person name="Jarju S."/>
            <person name="Secka A."/>
            <person name="Antonio M."/>
            <person name="Oren A."/>
            <person name="Chaudhuri R.R."/>
            <person name="La Ragione R."/>
            <person name="Hildebrand F."/>
            <person name="Pallen M.J."/>
        </authorList>
    </citation>
    <scope>NUCLEOTIDE SEQUENCE</scope>
    <source>
        <strain evidence="2">CHK160-9182</strain>
    </source>
</reference>
<proteinExistence type="predicted"/>
<name>A0A9D1TU08_9GAMM</name>
<feature type="transmembrane region" description="Helical" evidence="1">
    <location>
        <begin position="92"/>
        <end position="111"/>
    </location>
</feature>
<keyword evidence="1" id="KW-0472">Membrane</keyword>
<dbReference type="AlphaFoldDB" id="A0A9D1TU08"/>
<comment type="caution">
    <text evidence="2">The sequence shown here is derived from an EMBL/GenBank/DDBJ whole genome shotgun (WGS) entry which is preliminary data.</text>
</comment>
<feature type="transmembrane region" description="Helical" evidence="1">
    <location>
        <begin position="36"/>
        <end position="56"/>
    </location>
</feature>
<dbReference type="GO" id="GO:0005886">
    <property type="term" value="C:plasma membrane"/>
    <property type="evidence" value="ECO:0007669"/>
    <property type="project" value="TreeGrafter"/>
</dbReference>
<evidence type="ECO:0000313" key="2">
    <source>
        <dbReference type="EMBL" id="HIW06753.1"/>
    </source>
</evidence>
<dbReference type="InterPro" id="IPR006750">
    <property type="entry name" value="YdcZ"/>
</dbReference>
<keyword evidence="1" id="KW-0812">Transmembrane</keyword>
<organism evidence="2 3">
    <name type="scientific">Candidatus Ignatzschineria merdigallinarum</name>
    <dbReference type="NCBI Taxonomy" id="2838621"/>
    <lineage>
        <taxon>Bacteria</taxon>
        <taxon>Pseudomonadati</taxon>
        <taxon>Pseudomonadota</taxon>
        <taxon>Gammaproteobacteria</taxon>
        <taxon>Cardiobacteriales</taxon>
        <taxon>Ignatzschineriaceae</taxon>
        <taxon>Ignatzschineria</taxon>
    </lineage>
</organism>
<gene>
    <name evidence="2" type="ORF">H9889_05445</name>
</gene>
<dbReference type="Proteomes" id="UP000823934">
    <property type="component" value="Unassembled WGS sequence"/>
</dbReference>
<dbReference type="Pfam" id="PF04657">
    <property type="entry name" value="DMT_YdcZ"/>
    <property type="match status" value="1"/>
</dbReference>
<feature type="transmembrane region" description="Helical" evidence="1">
    <location>
        <begin position="123"/>
        <end position="141"/>
    </location>
</feature>
<sequence>MKIVMYLLALIAGSALSLEGAIYAELGKNIGQLESSLYNFVVGSVILGLLVLFAGRGDLTKISKLPKWILMGGLLGTIYLTIIIMLAPQLGLAITMILVVAGQLLASMLIEHRGWFGSTIVRVNRYHMIALSALSAALLLLI</sequence>
<evidence type="ECO:0000313" key="3">
    <source>
        <dbReference type="Proteomes" id="UP000823934"/>
    </source>
</evidence>
<protein>
    <submittedName>
        <fullName evidence="2">DMT family transporter</fullName>
    </submittedName>
</protein>
<evidence type="ECO:0000256" key="1">
    <source>
        <dbReference type="SAM" id="Phobius"/>
    </source>
</evidence>
<dbReference type="EMBL" id="DXHP01000120">
    <property type="protein sequence ID" value="HIW06753.1"/>
    <property type="molecule type" value="Genomic_DNA"/>
</dbReference>
<dbReference type="PANTHER" id="PTHR34821">
    <property type="entry name" value="INNER MEMBRANE PROTEIN YDCZ"/>
    <property type="match status" value="1"/>
</dbReference>
<keyword evidence="1" id="KW-1133">Transmembrane helix</keyword>
<dbReference type="PANTHER" id="PTHR34821:SF2">
    <property type="entry name" value="INNER MEMBRANE PROTEIN YDCZ"/>
    <property type="match status" value="1"/>
</dbReference>
<accession>A0A9D1TU08</accession>